<dbReference type="AlphaFoldDB" id="A0A8T5V0S6"/>
<dbReference type="InterPro" id="IPR011008">
    <property type="entry name" value="Dimeric_a/b-barrel"/>
</dbReference>
<sequence length="158" mass="18415">MSYTQISTFIKTITGITIGKIQFKRDEINKTVQMLDGHRFTVFRHVIKKSKNQKGQKPAVLCVRFHVNGMSPERNIKYSLLPMLFILGLPGFREKYWMINRRNGDFQGLYEWNSVEQAEKYVNSFAMNFMAKRSIPGSVSYEIIPEIGLADHLRHLEL</sequence>
<dbReference type="SUPFAM" id="SSF54909">
    <property type="entry name" value="Dimeric alpha+beta barrel"/>
    <property type="match status" value="1"/>
</dbReference>
<dbReference type="Proteomes" id="UP000825933">
    <property type="component" value="Unassembled WGS sequence"/>
</dbReference>
<gene>
    <name evidence="1" type="ORF">K8N75_04475</name>
</gene>
<evidence type="ECO:0000313" key="2">
    <source>
        <dbReference type="Proteomes" id="UP000825933"/>
    </source>
</evidence>
<name>A0A8T5V0S6_9EURY</name>
<dbReference type="Gene3D" id="3.30.70.100">
    <property type="match status" value="1"/>
</dbReference>
<comment type="caution">
    <text evidence="1">The sequence shown here is derived from an EMBL/GenBank/DDBJ whole genome shotgun (WGS) entry which is preliminary data.</text>
</comment>
<organism evidence="1 2">
    <name type="scientific">Methanobacterium spitsbergense</name>
    <dbReference type="NCBI Taxonomy" id="2874285"/>
    <lineage>
        <taxon>Archaea</taxon>
        <taxon>Methanobacteriati</taxon>
        <taxon>Methanobacteriota</taxon>
        <taxon>Methanomada group</taxon>
        <taxon>Methanobacteria</taxon>
        <taxon>Methanobacteriales</taxon>
        <taxon>Methanobacteriaceae</taxon>
        <taxon>Methanobacterium</taxon>
    </lineage>
</organism>
<dbReference type="EMBL" id="JAIOUQ010000003">
    <property type="protein sequence ID" value="MBZ2165295.1"/>
    <property type="molecule type" value="Genomic_DNA"/>
</dbReference>
<keyword evidence="2" id="KW-1185">Reference proteome</keyword>
<proteinExistence type="predicted"/>
<protein>
    <submittedName>
        <fullName evidence="1">YdhR family protein</fullName>
    </submittedName>
</protein>
<accession>A0A8T5V0S6</accession>
<dbReference type="RefSeq" id="WP_223790903.1">
    <property type="nucleotide sequence ID" value="NZ_JAIOUQ010000003.1"/>
</dbReference>
<evidence type="ECO:0000313" key="1">
    <source>
        <dbReference type="EMBL" id="MBZ2165295.1"/>
    </source>
</evidence>
<reference evidence="2" key="1">
    <citation type="journal article" date="2022" name="Microbiol. Resour. Announc.">
        <title>Draft Genome Sequence of a Methanogenic Archaeon from West Spitsbergen Permafrost.</title>
        <authorList>
            <person name="Trubitsyn V."/>
            <person name="Rivkina E."/>
            <person name="Shcherbakova V."/>
        </authorList>
    </citation>
    <scope>NUCLEOTIDE SEQUENCE [LARGE SCALE GENOMIC DNA]</scope>
    <source>
        <strain evidence="2">VT</strain>
    </source>
</reference>